<accession>A0A397TB26</accession>
<proteinExistence type="predicted"/>
<evidence type="ECO:0000256" key="1">
    <source>
        <dbReference type="SAM" id="MobiDB-lite"/>
    </source>
</evidence>
<feature type="compositionally biased region" description="Polar residues" evidence="1">
    <location>
        <begin position="1"/>
        <end position="11"/>
    </location>
</feature>
<name>A0A397TB26_9GLOM</name>
<comment type="caution">
    <text evidence="2">The sequence shown here is derived from an EMBL/GenBank/DDBJ whole genome shotgun (WGS) entry which is preliminary data.</text>
</comment>
<protein>
    <submittedName>
        <fullName evidence="2">Uncharacterized protein</fullName>
    </submittedName>
</protein>
<organism evidence="2 3">
    <name type="scientific">Glomus cerebriforme</name>
    <dbReference type="NCBI Taxonomy" id="658196"/>
    <lineage>
        <taxon>Eukaryota</taxon>
        <taxon>Fungi</taxon>
        <taxon>Fungi incertae sedis</taxon>
        <taxon>Mucoromycota</taxon>
        <taxon>Glomeromycotina</taxon>
        <taxon>Glomeromycetes</taxon>
        <taxon>Glomerales</taxon>
        <taxon>Glomeraceae</taxon>
        <taxon>Glomus</taxon>
    </lineage>
</organism>
<reference evidence="2 3" key="1">
    <citation type="submission" date="2018-06" db="EMBL/GenBank/DDBJ databases">
        <title>Comparative genomics reveals the genomic features of Rhizophagus irregularis, R. cerebriforme, R. diaphanum and Gigaspora rosea, and their symbiotic lifestyle signature.</title>
        <authorList>
            <person name="Morin E."/>
            <person name="San Clemente H."/>
            <person name="Chen E.C.H."/>
            <person name="De La Providencia I."/>
            <person name="Hainaut M."/>
            <person name="Kuo A."/>
            <person name="Kohler A."/>
            <person name="Murat C."/>
            <person name="Tang N."/>
            <person name="Roy S."/>
            <person name="Loubradou J."/>
            <person name="Henrissat B."/>
            <person name="Grigoriev I.V."/>
            <person name="Corradi N."/>
            <person name="Roux C."/>
            <person name="Martin F.M."/>
        </authorList>
    </citation>
    <scope>NUCLEOTIDE SEQUENCE [LARGE SCALE GENOMIC DNA]</scope>
    <source>
        <strain evidence="2 3">DAOM 227022</strain>
    </source>
</reference>
<evidence type="ECO:0000313" key="3">
    <source>
        <dbReference type="Proteomes" id="UP000265703"/>
    </source>
</evidence>
<dbReference type="Proteomes" id="UP000265703">
    <property type="component" value="Unassembled WGS sequence"/>
</dbReference>
<sequence length="160" mass="18000">MSNSPMPTDQTLRPHPDNDQLDVTFPDPSNHHSPVSISPLPILSILSASFGSISRINHTQAIIDELDKLHEHYFLQNQSLAYYNDTNHIIVLSNFQDEVHSIHSGRPINTLSKMASSSRLQTIQEMSTRVLSFKTRNKVFHKKLAELHTSSPKSTYKGGV</sequence>
<evidence type="ECO:0000313" key="2">
    <source>
        <dbReference type="EMBL" id="RIA94539.1"/>
    </source>
</evidence>
<keyword evidence="3" id="KW-1185">Reference proteome</keyword>
<dbReference type="EMBL" id="QKYT01000079">
    <property type="protein sequence ID" value="RIA94539.1"/>
    <property type="molecule type" value="Genomic_DNA"/>
</dbReference>
<gene>
    <name evidence="2" type="ORF">C1645_817922</name>
</gene>
<feature type="region of interest" description="Disordered" evidence="1">
    <location>
        <begin position="1"/>
        <end position="34"/>
    </location>
</feature>
<dbReference type="AlphaFoldDB" id="A0A397TB26"/>